<dbReference type="Proteomes" id="UP000678281">
    <property type="component" value="Unassembled WGS sequence"/>
</dbReference>
<evidence type="ECO:0000313" key="3">
    <source>
        <dbReference type="Proteomes" id="UP000678281"/>
    </source>
</evidence>
<organism evidence="2 3">
    <name type="scientific">Devosia litorisediminis</name>
    <dbReference type="NCBI Taxonomy" id="2829817"/>
    <lineage>
        <taxon>Bacteria</taxon>
        <taxon>Pseudomonadati</taxon>
        <taxon>Pseudomonadota</taxon>
        <taxon>Alphaproteobacteria</taxon>
        <taxon>Hyphomicrobiales</taxon>
        <taxon>Devosiaceae</taxon>
        <taxon>Devosia</taxon>
    </lineage>
</organism>
<gene>
    <name evidence="2" type="ORF">KD146_10200</name>
</gene>
<dbReference type="AlphaFoldDB" id="A0A942ED17"/>
<evidence type="ECO:0008006" key="4">
    <source>
        <dbReference type="Google" id="ProtNLM"/>
    </source>
</evidence>
<name>A0A942ED17_9HYPH</name>
<evidence type="ECO:0000256" key="1">
    <source>
        <dbReference type="SAM" id="SignalP"/>
    </source>
</evidence>
<protein>
    <recommendedName>
        <fullName evidence="4">Outer membrane protein beta-barrel domain-containing protein</fullName>
    </recommendedName>
</protein>
<evidence type="ECO:0000313" key="2">
    <source>
        <dbReference type="EMBL" id="MBS3849064.1"/>
    </source>
</evidence>
<feature type="chain" id="PRO_5036885153" description="Outer membrane protein beta-barrel domain-containing protein" evidence="1">
    <location>
        <begin position="23"/>
        <end position="325"/>
    </location>
</feature>
<accession>A0A942ED17</accession>
<dbReference type="InterPro" id="IPR053724">
    <property type="entry name" value="OMP_A26_sf"/>
</dbReference>
<feature type="signal peptide" evidence="1">
    <location>
        <begin position="1"/>
        <end position="22"/>
    </location>
</feature>
<reference evidence="2" key="1">
    <citation type="submission" date="2021-04" db="EMBL/GenBank/DDBJ databases">
        <title>Devosia litorisediminis sp. nov., isolated from a sand dune.</title>
        <authorList>
            <person name="Park S."/>
            <person name="Yoon J.-H."/>
        </authorList>
    </citation>
    <scope>NUCLEOTIDE SEQUENCE</scope>
    <source>
        <strain evidence="2">BSSL-BM10</strain>
    </source>
</reference>
<keyword evidence="3" id="KW-1185">Reference proteome</keyword>
<dbReference type="EMBL" id="JAGXTP010000001">
    <property type="protein sequence ID" value="MBS3849064.1"/>
    <property type="molecule type" value="Genomic_DNA"/>
</dbReference>
<sequence length="325" mass="34741">MKRSLKGAVAILAMLTAAPALAADYPEMRPAYPESWQNPDDDLRFEFGTRYWMSWGEQDAGFTAVSGGTTLGDVTISTRDQTHIGELHGKIEDLSTQTYLSGKAGLGLSTTGTYAVTPSSSGSIGRNSNIGYIGTDFGWLPWGDMDEGFSFGGLIGYQYWKDAPDIGSGQYGATFDGASNPTSFGTAKDDFDIHAVRLGVKGQAEYEQFDFQGEVAAVPYAAISGTLGGNSPTGYNFPGFGNFQERAPTTLTGRGYGVMAEGLVGFHPTENLTVRVGGRAWYLEGQLDAKFTSSSGGANLPTLDLPSNFARIFRYGALFELTGRF</sequence>
<dbReference type="Gene3D" id="2.40.128.90">
    <property type="entry name" value="OMPT-like"/>
    <property type="match status" value="1"/>
</dbReference>
<dbReference type="RefSeq" id="WP_212658562.1">
    <property type="nucleotide sequence ID" value="NZ_JAGXTP010000001.1"/>
</dbReference>
<proteinExistence type="predicted"/>
<keyword evidence="1" id="KW-0732">Signal</keyword>
<comment type="caution">
    <text evidence="2">The sequence shown here is derived from an EMBL/GenBank/DDBJ whole genome shotgun (WGS) entry which is preliminary data.</text>
</comment>